<dbReference type="OMA" id="LMDMMGM"/>
<comment type="subcellular location">
    <subcellularLocation>
        <location evidence="1">Cytoplasm</location>
        <location evidence="1">Cytosol</location>
    </subcellularLocation>
</comment>
<dbReference type="InterPro" id="IPR011990">
    <property type="entry name" value="TPR-like_helical_dom_sf"/>
</dbReference>
<accession>A0A915JLZ1</accession>
<feature type="compositionally biased region" description="Acidic residues" evidence="5">
    <location>
        <begin position="307"/>
        <end position="318"/>
    </location>
</feature>
<dbReference type="Proteomes" id="UP000887565">
    <property type="component" value="Unplaced"/>
</dbReference>
<dbReference type="GO" id="GO:0045048">
    <property type="term" value="P:protein insertion into ER membrane"/>
    <property type="evidence" value="ECO:0007669"/>
    <property type="project" value="InterPro"/>
</dbReference>
<keyword evidence="6" id="KW-1185">Reference proteome</keyword>
<evidence type="ECO:0000256" key="5">
    <source>
        <dbReference type="SAM" id="MobiDB-lite"/>
    </source>
</evidence>
<evidence type="ECO:0000313" key="7">
    <source>
        <dbReference type="WBParaSite" id="nRc.2.0.1.t27107-RA"/>
    </source>
</evidence>
<dbReference type="AlphaFoldDB" id="A0A915JLZ1"/>
<feature type="compositionally biased region" description="Basic and acidic residues" evidence="5">
    <location>
        <begin position="339"/>
        <end position="358"/>
    </location>
</feature>
<name>A0A915JLZ1_ROMCU</name>
<keyword evidence="4" id="KW-0963">Cytoplasm</keyword>
<dbReference type="FunFam" id="1.25.40.10:FF:000060">
    <property type="entry name" value="Golgi to ER traffic protein 4 homolog"/>
    <property type="match status" value="1"/>
</dbReference>
<evidence type="ECO:0000256" key="1">
    <source>
        <dbReference type="ARBA" id="ARBA00004514"/>
    </source>
</evidence>
<sequence>MEHENGATAVNRIEKKLRQKLDEGDYYEAHQIYRTLYFRYVAQKKFDDLIDLLFDGASSLLKADQIASGIDLSILYVDTLTKYEEKVIDEKVLTSLDSLLSFMKPVSELAANKEKFLQESVKWSASKSGNVRGSPELHAKFANTLWKQKEYSQARRHFLWSNDALNCAKFLVDYHTTQGSKDESDLFIAQATLQLLVRKNIQMARAVFSDYLRLHPTFADQSSSKPPLATPLLDFIYFVLESIDRQTTQANRLQIYTILIEKYQSSIDRDPSYKSYLDKIGQIFFGLPQPKPKSGGFLSNLLNDLMKDDDDEDGEDAQDDNKEKNKTNAGLPTVVQDGTKPDTTKSEMKPKLREEELD</sequence>
<evidence type="ECO:0000313" key="6">
    <source>
        <dbReference type="Proteomes" id="UP000887565"/>
    </source>
</evidence>
<dbReference type="InterPro" id="IPR007317">
    <property type="entry name" value="GET4"/>
</dbReference>
<reference evidence="7" key="1">
    <citation type="submission" date="2022-11" db="UniProtKB">
        <authorList>
            <consortium name="WormBaseParasite"/>
        </authorList>
    </citation>
    <scope>IDENTIFICATION</scope>
</reference>
<dbReference type="WBParaSite" id="nRc.2.0.1.t27107-RA">
    <property type="protein sequence ID" value="nRc.2.0.1.t27107-RA"/>
    <property type="gene ID" value="nRc.2.0.1.g27107"/>
</dbReference>
<evidence type="ECO:0000256" key="3">
    <source>
        <dbReference type="ARBA" id="ARBA00022448"/>
    </source>
</evidence>
<dbReference type="PANTHER" id="PTHR12875:SF0">
    <property type="entry name" value="GOLGI TO ER TRAFFIC PROTEIN 4 HOMOLOG"/>
    <property type="match status" value="1"/>
</dbReference>
<protein>
    <submittedName>
        <fullName evidence="7">Golgi to ER traffic protein 4</fullName>
    </submittedName>
</protein>
<evidence type="ECO:0000256" key="2">
    <source>
        <dbReference type="ARBA" id="ARBA00005351"/>
    </source>
</evidence>
<comment type="similarity">
    <text evidence="2">Belongs to the GET4 family.</text>
</comment>
<feature type="region of interest" description="Disordered" evidence="5">
    <location>
        <begin position="302"/>
        <end position="358"/>
    </location>
</feature>
<dbReference type="GO" id="GO:0071818">
    <property type="term" value="C:BAT3 complex"/>
    <property type="evidence" value="ECO:0007669"/>
    <property type="project" value="TreeGrafter"/>
</dbReference>
<proteinExistence type="inferred from homology"/>
<keyword evidence="3" id="KW-0813">Transport</keyword>
<dbReference type="Gene3D" id="1.25.40.10">
    <property type="entry name" value="Tetratricopeptide repeat domain"/>
    <property type="match status" value="1"/>
</dbReference>
<dbReference type="Pfam" id="PF04190">
    <property type="entry name" value="GET4"/>
    <property type="match status" value="1"/>
</dbReference>
<organism evidence="6 7">
    <name type="scientific">Romanomermis culicivorax</name>
    <name type="common">Nematode worm</name>
    <dbReference type="NCBI Taxonomy" id="13658"/>
    <lineage>
        <taxon>Eukaryota</taxon>
        <taxon>Metazoa</taxon>
        <taxon>Ecdysozoa</taxon>
        <taxon>Nematoda</taxon>
        <taxon>Enoplea</taxon>
        <taxon>Dorylaimia</taxon>
        <taxon>Mermithida</taxon>
        <taxon>Mermithoidea</taxon>
        <taxon>Mermithidae</taxon>
        <taxon>Romanomermis</taxon>
    </lineage>
</organism>
<dbReference type="PANTHER" id="PTHR12875">
    <property type="entry name" value="GOLGI TO ER TRAFFIC PROTEIN 4 HOMOLOG"/>
    <property type="match status" value="1"/>
</dbReference>
<evidence type="ECO:0000256" key="4">
    <source>
        <dbReference type="ARBA" id="ARBA00022490"/>
    </source>
</evidence>